<proteinExistence type="predicted"/>
<sequence length="1293" mass="144701">MGSKALVGVLCAILGLPLTGQNRTITNVPELPRQVVTSLLQDEEGYLWIGTRSGLFRYDGYEALHFVADHTDSTALINNTISSITQGPQGNIWVTTESGVSIYDPRTKRFRSYFHRHYVRQITFDETGRAWGVVGTLGLLHLATGLNAVPPEDAIAPIDVDVLGLGTSRTVSIAFDSVANEVILTGNSRATFDRKNLQLLALEPLHDATSPEALPGVSGTVLARSTDGKQHEWVATDAGLYYRNQTDTDNRFVPYRPDHEYFENNQITSLLTDRQGCLWVGSLRGVARIAGGPDRFRHHMVDDAGYQPEYSKILHLESALAQGRIWITTENSGLYAYHPPTDAYEHVELPATIDEREIYSVRDADTALWLSADNSIIEIGLGRERTQPASPREWARFGSYAIPLLEVRPGEWWIGTWSNGLHRVVTQDAGEGLPVFDSLTPHFGDDPVFTLLKDRQDRVWIGTRGAGVKRVRLTGGPVETFNKGNGSGLKVNGILHLYEDRSGSIWAATRGGGVARFDEHRQRFESFGLEDGLPDLTVCSIGETGDGELWLSTSNGLAHYLPDEMVPFWEYSNNDLFVNQDFSYQSVANDENGHLYFGSLVGFAEVVPKSGPRPPAEVQVRLTDFRVMGADGMTEDRDTGLDAATDFPSELSHRENSFTVTVTSLNLSAADRVRYAYRITGLEQEWNIGRPGEREIVYHKLPAGSYTLEVTNSDADGYWNEYPARFSFRVGAHPLLTSTALAIYGLLILTLLMGGWLVRANWVRLRRKLARNRATIRRQNRQMIYLSDISHEMRNRLTLILGPLERVMQGKEVDQVAVQRIYQNALRLKQLSDRVMKMRRTEDGGFQLRVKPHVLAPFLDGVYDRVHDLALIRGVELRKHFPAGRAEAFFDANVLEIILLNLLNNAIKYTPEGGSVKMQVGYPPDSTSELQITVRDTGIGIAKEELQQIFERFYRSETVDGSAIEGTGIGLELVARLVNLHHGTIHLQSEEGSFTEVKLLLPVGEEFYRSIGHLAAISPTDALVGDTGGVEAESRGTILVVEDNDGIRELIRDTLQPAFAILEAADGRQGLAIAVDRKPDLILSDLQMPEMDGLELLAHVRADPELTHVPFLILTGRYSEHLKLEALRAGVTDIIEKPFSGELLMWRMKSLFAERKRLEQATDDRPRVYTIEPTNPDELLSADEQFLQQLNQLMEEHHASGSLNVEFLATELAMSRPTLYRYMERLLQEAPANFIKRYRLKKAALLLQQRKFQVSEVAYMTGFSNPKYFSKCFQKEYGSTPTQYVTEMSLVNG</sequence>
<accession>A0A840E9A1</accession>
<dbReference type="Gene3D" id="1.10.10.60">
    <property type="entry name" value="Homeodomain-like"/>
    <property type="match status" value="1"/>
</dbReference>
<evidence type="ECO:0000256" key="1">
    <source>
        <dbReference type="ARBA" id="ARBA00000085"/>
    </source>
</evidence>
<dbReference type="Pfam" id="PF07494">
    <property type="entry name" value="Reg_prop"/>
    <property type="match status" value="4"/>
</dbReference>
<keyword evidence="3 9" id="KW-0597">Phosphoprotein</keyword>
<keyword evidence="10" id="KW-1133">Transmembrane helix</keyword>
<dbReference type="SMART" id="SM00387">
    <property type="entry name" value="HATPase_c"/>
    <property type="match status" value="1"/>
</dbReference>
<keyword evidence="10" id="KW-0472">Membrane</keyword>
<dbReference type="PRINTS" id="PR00344">
    <property type="entry name" value="BCTRLSENSOR"/>
</dbReference>
<dbReference type="InterPro" id="IPR018060">
    <property type="entry name" value="HTH_AraC"/>
</dbReference>
<dbReference type="InterPro" id="IPR003594">
    <property type="entry name" value="HATPase_dom"/>
</dbReference>
<dbReference type="FunFam" id="3.30.565.10:FF:000006">
    <property type="entry name" value="Sensor histidine kinase WalK"/>
    <property type="match status" value="1"/>
</dbReference>
<dbReference type="Gene3D" id="3.40.50.2300">
    <property type="match status" value="1"/>
</dbReference>
<feature type="modified residue" description="4-aspartylphosphate" evidence="9">
    <location>
        <position position="1085"/>
    </location>
</feature>
<dbReference type="Pfam" id="PF12833">
    <property type="entry name" value="HTH_18"/>
    <property type="match status" value="1"/>
</dbReference>
<dbReference type="Gene3D" id="2.130.10.10">
    <property type="entry name" value="YVTN repeat-like/Quinoprotein amine dehydrogenase"/>
    <property type="match status" value="2"/>
</dbReference>
<organism evidence="14 15">
    <name type="scientific">Neolewinella aquimaris</name>
    <dbReference type="NCBI Taxonomy" id="1835722"/>
    <lineage>
        <taxon>Bacteria</taxon>
        <taxon>Pseudomonadati</taxon>
        <taxon>Bacteroidota</taxon>
        <taxon>Saprospiria</taxon>
        <taxon>Saprospirales</taxon>
        <taxon>Lewinellaceae</taxon>
        <taxon>Neolewinella</taxon>
    </lineage>
</organism>
<dbReference type="InterPro" id="IPR001789">
    <property type="entry name" value="Sig_transdc_resp-reg_receiver"/>
</dbReference>
<dbReference type="InterPro" id="IPR011123">
    <property type="entry name" value="Y_Y_Y"/>
</dbReference>
<dbReference type="SUPFAM" id="SSF55874">
    <property type="entry name" value="ATPase domain of HSP90 chaperone/DNA topoisomerase II/histidine kinase"/>
    <property type="match status" value="1"/>
</dbReference>
<keyword evidence="4" id="KW-0808">Transferase</keyword>
<keyword evidence="10" id="KW-0812">Transmembrane</keyword>
<evidence type="ECO:0000256" key="5">
    <source>
        <dbReference type="ARBA" id="ARBA00022777"/>
    </source>
</evidence>
<dbReference type="SUPFAM" id="SSF101898">
    <property type="entry name" value="NHL repeat"/>
    <property type="match status" value="1"/>
</dbReference>
<comment type="catalytic activity">
    <reaction evidence="1">
        <text>ATP + protein L-histidine = ADP + protein N-phospho-L-histidine.</text>
        <dbReference type="EC" id="2.7.13.3"/>
    </reaction>
</comment>
<feature type="domain" description="HTH araC/xylS-type" evidence="11">
    <location>
        <begin position="1188"/>
        <end position="1287"/>
    </location>
</feature>
<dbReference type="SMART" id="SM00448">
    <property type="entry name" value="REC"/>
    <property type="match status" value="1"/>
</dbReference>
<keyword evidence="15" id="KW-1185">Reference proteome</keyword>
<dbReference type="EC" id="2.7.13.3" evidence="2"/>
<evidence type="ECO:0000259" key="11">
    <source>
        <dbReference type="PROSITE" id="PS01124"/>
    </source>
</evidence>
<dbReference type="InterPro" id="IPR018062">
    <property type="entry name" value="HTH_AraC-typ_CS"/>
</dbReference>
<dbReference type="InterPro" id="IPR005467">
    <property type="entry name" value="His_kinase_dom"/>
</dbReference>
<feature type="transmembrane region" description="Helical" evidence="10">
    <location>
        <begin position="735"/>
        <end position="758"/>
    </location>
</feature>
<evidence type="ECO:0000313" key="15">
    <source>
        <dbReference type="Proteomes" id="UP000576209"/>
    </source>
</evidence>
<dbReference type="InterPro" id="IPR036890">
    <property type="entry name" value="HATPase_C_sf"/>
</dbReference>
<dbReference type="SMART" id="SM00342">
    <property type="entry name" value="HTH_ARAC"/>
    <property type="match status" value="1"/>
</dbReference>
<dbReference type="Pfam" id="PF00072">
    <property type="entry name" value="Response_reg"/>
    <property type="match status" value="1"/>
</dbReference>
<evidence type="ECO:0000259" key="12">
    <source>
        <dbReference type="PROSITE" id="PS50109"/>
    </source>
</evidence>
<dbReference type="Pfam" id="PF07495">
    <property type="entry name" value="Y_Y_Y"/>
    <property type="match status" value="1"/>
</dbReference>
<evidence type="ECO:0000256" key="6">
    <source>
        <dbReference type="ARBA" id="ARBA00023015"/>
    </source>
</evidence>
<keyword evidence="5 14" id="KW-0418">Kinase</keyword>
<feature type="domain" description="Histidine kinase" evidence="12">
    <location>
        <begin position="788"/>
        <end position="1005"/>
    </location>
</feature>
<dbReference type="InterPro" id="IPR036097">
    <property type="entry name" value="HisK_dim/P_sf"/>
</dbReference>
<dbReference type="CDD" id="cd00156">
    <property type="entry name" value="REC"/>
    <property type="match status" value="1"/>
</dbReference>
<dbReference type="InterPro" id="IPR009057">
    <property type="entry name" value="Homeodomain-like_sf"/>
</dbReference>
<dbReference type="InterPro" id="IPR011041">
    <property type="entry name" value="Quinoprot_gluc/sorb_DH_b-prop"/>
</dbReference>
<dbReference type="PROSITE" id="PS00041">
    <property type="entry name" value="HTH_ARAC_FAMILY_1"/>
    <property type="match status" value="1"/>
</dbReference>
<protein>
    <recommendedName>
        <fullName evidence="2">histidine kinase</fullName>
        <ecNumber evidence="2">2.7.13.3</ecNumber>
    </recommendedName>
</protein>
<dbReference type="Gene3D" id="2.60.40.10">
    <property type="entry name" value="Immunoglobulins"/>
    <property type="match status" value="1"/>
</dbReference>
<evidence type="ECO:0000256" key="8">
    <source>
        <dbReference type="ARBA" id="ARBA00023163"/>
    </source>
</evidence>
<dbReference type="PROSITE" id="PS50109">
    <property type="entry name" value="HIS_KIN"/>
    <property type="match status" value="1"/>
</dbReference>
<reference evidence="14 15" key="1">
    <citation type="submission" date="2020-08" db="EMBL/GenBank/DDBJ databases">
        <title>Genomic Encyclopedia of Type Strains, Phase IV (KMG-IV): sequencing the most valuable type-strain genomes for metagenomic binning, comparative biology and taxonomic classification.</title>
        <authorList>
            <person name="Goeker M."/>
        </authorList>
    </citation>
    <scope>NUCLEOTIDE SEQUENCE [LARGE SCALE GENOMIC DNA]</scope>
    <source>
        <strain evidence="14 15">DSM 105137</strain>
    </source>
</reference>
<dbReference type="PROSITE" id="PS01124">
    <property type="entry name" value="HTH_ARAC_FAMILY_2"/>
    <property type="match status" value="1"/>
</dbReference>
<dbReference type="InterPro" id="IPR004358">
    <property type="entry name" value="Sig_transdc_His_kin-like_C"/>
</dbReference>
<dbReference type="PANTHER" id="PTHR43547">
    <property type="entry name" value="TWO-COMPONENT HISTIDINE KINASE"/>
    <property type="match status" value="1"/>
</dbReference>
<gene>
    <name evidence="14" type="ORF">GGR28_002765</name>
</gene>
<dbReference type="Gene3D" id="3.30.565.10">
    <property type="entry name" value="Histidine kinase-like ATPase, C-terminal domain"/>
    <property type="match status" value="1"/>
</dbReference>
<dbReference type="EMBL" id="JACIFF010000007">
    <property type="protein sequence ID" value="MBB4080135.1"/>
    <property type="molecule type" value="Genomic_DNA"/>
</dbReference>
<name>A0A840E9A1_9BACT</name>
<evidence type="ECO:0000259" key="13">
    <source>
        <dbReference type="PROSITE" id="PS50110"/>
    </source>
</evidence>
<dbReference type="PROSITE" id="PS50110">
    <property type="entry name" value="RESPONSE_REGULATORY"/>
    <property type="match status" value="1"/>
</dbReference>
<dbReference type="InterPro" id="IPR013783">
    <property type="entry name" value="Ig-like_fold"/>
</dbReference>
<evidence type="ECO:0000256" key="2">
    <source>
        <dbReference type="ARBA" id="ARBA00012438"/>
    </source>
</evidence>
<dbReference type="CDD" id="cd00075">
    <property type="entry name" value="HATPase"/>
    <property type="match status" value="1"/>
</dbReference>
<dbReference type="InterPro" id="IPR003661">
    <property type="entry name" value="HisK_dim/P_dom"/>
</dbReference>
<keyword evidence="8" id="KW-0804">Transcription</keyword>
<evidence type="ECO:0000256" key="4">
    <source>
        <dbReference type="ARBA" id="ARBA00022679"/>
    </source>
</evidence>
<evidence type="ECO:0000256" key="3">
    <source>
        <dbReference type="ARBA" id="ARBA00022553"/>
    </source>
</evidence>
<keyword evidence="6" id="KW-0805">Transcription regulation</keyword>
<dbReference type="SUPFAM" id="SSF47384">
    <property type="entry name" value="Homodimeric domain of signal transducing histidine kinase"/>
    <property type="match status" value="1"/>
</dbReference>
<dbReference type="InterPro" id="IPR011110">
    <property type="entry name" value="Reg_prop"/>
</dbReference>
<dbReference type="PANTHER" id="PTHR43547:SF2">
    <property type="entry name" value="HYBRID SIGNAL TRANSDUCTION HISTIDINE KINASE C"/>
    <property type="match status" value="1"/>
</dbReference>
<dbReference type="Proteomes" id="UP000576209">
    <property type="component" value="Unassembled WGS sequence"/>
</dbReference>
<dbReference type="InterPro" id="IPR011006">
    <property type="entry name" value="CheY-like_superfamily"/>
</dbReference>
<dbReference type="CDD" id="cd00082">
    <property type="entry name" value="HisKA"/>
    <property type="match status" value="1"/>
</dbReference>
<dbReference type="SUPFAM" id="SSF50952">
    <property type="entry name" value="Soluble quinoprotein glucose dehydrogenase"/>
    <property type="match status" value="1"/>
</dbReference>
<dbReference type="SUPFAM" id="SSF52172">
    <property type="entry name" value="CheY-like"/>
    <property type="match status" value="1"/>
</dbReference>
<comment type="caution">
    <text evidence="14">The sequence shown here is derived from an EMBL/GenBank/DDBJ whole genome shotgun (WGS) entry which is preliminary data.</text>
</comment>
<evidence type="ECO:0000313" key="14">
    <source>
        <dbReference type="EMBL" id="MBB4080135.1"/>
    </source>
</evidence>
<keyword evidence="7" id="KW-0238">DNA-binding</keyword>
<dbReference type="GO" id="GO:0043565">
    <property type="term" value="F:sequence-specific DNA binding"/>
    <property type="evidence" value="ECO:0007669"/>
    <property type="project" value="InterPro"/>
</dbReference>
<dbReference type="GO" id="GO:0003700">
    <property type="term" value="F:DNA-binding transcription factor activity"/>
    <property type="evidence" value="ECO:0007669"/>
    <property type="project" value="InterPro"/>
</dbReference>
<dbReference type="Pfam" id="PF02518">
    <property type="entry name" value="HATPase_c"/>
    <property type="match status" value="1"/>
</dbReference>
<feature type="domain" description="Response regulatory" evidence="13">
    <location>
        <begin position="1037"/>
        <end position="1152"/>
    </location>
</feature>
<evidence type="ECO:0000256" key="9">
    <source>
        <dbReference type="PROSITE-ProRule" id="PRU00169"/>
    </source>
</evidence>
<evidence type="ECO:0000256" key="10">
    <source>
        <dbReference type="SAM" id="Phobius"/>
    </source>
</evidence>
<dbReference type="InterPro" id="IPR015943">
    <property type="entry name" value="WD40/YVTN_repeat-like_dom_sf"/>
</dbReference>
<dbReference type="RefSeq" id="WP_183496374.1">
    <property type="nucleotide sequence ID" value="NZ_JACIFF010000007.1"/>
</dbReference>
<dbReference type="GO" id="GO:0000155">
    <property type="term" value="F:phosphorelay sensor kinase activity"/>
    <property type="evidence" value="ECO:0007669"/>
    <property type="project" value="InterPro"/>
</dbReference>
<dbReference type="SUPFAM" id="SSF46689">
    <property type="entry name" value="Homeodomain-like"/>
    <property type="match status" value="1"/>
</dbReference>
<dbReference type="Gene3D" id="1.10.287.130">
    <property type="match status" value="1"/>
</dbReference>
<evidence type="ECO:0000256" key="7">
    <source>
        <dbReference type="ARBA" id="ARBA00023125"/>
    </source>
</evidence>